<dbReference type="GO" id="GO:0006355">
    <property type="term" value="P:regulation of DNA-templated transcription"/>
    <property type="evidence" value="ECO:0007669"/>
    <property type="project" value="InterPro"/>
</dbReference>
<dbReference type="PROSITE" id="PS50110">
    <property type="entry name" value="RESPONSE_REGULATORY"/>
    <property type="match status" value="1"/>
</dbReference>
<keyword evidence="1 5" id="KW-0597">Phosphoprotein</keyword>
<dbReference type="SMART" id="SM00421">
    <property type="entry name" value="HTH_LUXR"/>
    <property type="match status" value="1"/>
</dbReference>
<feature type="domain" description="HTH luxR-type" evidence="6">
    <location>
        <begin position="143"/>
        <end position="208"/>
    </location>
</feature>
<dbReference type="InterPro" id="IPR001789">
    <property type="entry name" value="Sig_transdc_resp-reg_receiver"/>
</dbReference>
<comment type="caution">
    <text evidence="8">The sequence shown here is derived from an EMBL/GenBank/DDBJ whole genome shotgun (WGS) entry which is preliminary data.</text>
</comment>
<dbReference type="CDD" id="cd06170">
    <property type="entry name" value="LuxR_C_like"/>
    <property type="match status" value="1"/>
</dbReference>
<evidence type="ECO:0000313" key="9">
    <source>
        <dbReference type="Proteomes" id="UP000556700"/>
    </source>
</evidence>
<dbReference type="RefSeq" id="WP_031457535.1">
    <property type="nucleotide sequence ID" value="NZ_CAIJDO010000271.1"/>
</dbReference>
<feature type="modified residue" description="4-aspartylphosphate" evidence="5">
    <location>
        <position position="57"/>
    </location>
</feature>
<evidence type="ECO:0000256" key="3">
    <source>
        <dbReference type="ARBA" id="ARBA00023125"/>
    </source>
</evidence>
<dbReference type="Pfam" id="PF00196">
    <property type="entry name" value="GerE"/>
    <property type="match status" value="1"/>
</dbReference>
<dbReference type="GO" id="GO:0000160">
    <property type="term" value="P:phosphorelay signal transduction system"/>
    <property type="evidence" value="ECO:0007669"/>
    <property type="project" value="InterPro"/>
</dbReference>
<dbReference type="Gene3D" id="3.40.50.2300">
    <property type="match status" value="1"/>
</dbReference>
<evidence type="ECO:0000259" key="6">
    <source>
        <dbReference type="PROSITE" id="PS50043"/>
    </source>
</evidence>
<dbReference type="AlphaFoldDB" id="A0A6V6ZCK9"/>
<proteinExistence type="predicted"/>
<sequence>MNEIKLIIADDHELFRKGLAELLRKHDDIKIVKSVADGAEFMELINSQFEADIVLLDITMPNMDGFQVLKELKNTASTIKPIVISMHNDGNYIAKCAKMGAYGYLLKNTDEAELILAIRTVSNEKKYFSAEISEKMINFMSTQSISENVLSNKETEVLGLIAKGLTTKEIAAKLFVSSRTIETHRANILKKLEVKNTAELIKKAAKMNLV</sequence>
<evidence type="ECO:0000256" key="4">
    <source>
        <dbReference type="ARBA" id="ARBA00023163"/>
    </source>
</evidence>
<dbReference type="GO" id="GO:0003677">
    <property type="term" value="F:DNA binding"/>
    <property type="evidence" value="ECO:0007669"/>
    <property type="project" value="UniProtKB-KW"/>
</dbReference>
<dbReference type="EMBL" id="CAIJDO010000271">
    <property type="protein sequence ID" value="CAD0009518.1"/>
    <property type="molecule type" value="Genomic_DNA"/>
</dbReference>
<dbReference type="InterPro" id="IPR000792">
    <property type="entry name" value="Tscrpt_reg_LuxR_C"/>
</dbReference>
<dbReference type="InterPro" id="IPR039420">
    <property type="entry name" value="WalR-like"/>
</dbReference>
<dbReference type="InterPro" id="IPR016032">
    <property type="entry name" value="Sig_transdc_resp-reg_C-effctor"/>
</dbReference>
<evidence type="ECO:0000313" key="8">
    <source>
        <dbReference type="EMBL" id="CAD0009518.1"/>
    </source>
</evidence>
<gene>
    <name evidence="8" type="ORF">FLACHUCJ7_04273</name>
</gene>
<keyword evidence="3 8" id="KW-0238">DNA-binding</keyword>
<keyword evidence="4" id="KW-0804">Transcription</keyword>
<dbReference type="CDD" id="cd17535">
    <property type="entry name" value="REC_NarL-like"/>
    <property type="match status" value="1"/>
</dbReference>
<dbReference type="PROSITE" id="PS00622">
    <property type="entry name" value="HTH_LUXR_1"/>
    <property type="match status" value="1"/>
</dbReference>
<dbReference type="PROSITE" id="PS50043">
    <property type="entry name" value="HTH_LUXR_2"/>
    <property type="match status" value="1"/>
</dbReference>
<dbReference type="PANTHER" id="PTHR43214">
    <property type="entry name" value="TWO-COMPONENT RESPONSE REGULATOR"/>
    <property type="match status" value="1"/>
</dbReference>
<dbReference type="SUPFAM" id="SSF46894">
    <property type="entry name" value="C-terminal effector domain of the bipartite response regulators"/>
    <property type="match status" value="1"/>
</dbReference>
<dbReference type="InterPro" id="IPR058245">
    <property type="entry name" value="NreC/VraR/RcsB-like_REC"/>
</dbReference>
<dbReference type="InterPro" id="IPR011006">
    <property type="entry name" value="CheY-like_superfamily"/>
</dbReference>
<dbReference type="PANTHER" id="PTHR43214:SF41">
    <property type="entry name" value="NITRATE_NITRITE RESPONSE REGULATOR PROTEIN NARP"/>
    <property type="match status" value="1"/>
</dbReference>
<keyword evidence="2" id="KW-0805">Transcription regulation</keyword>
<reference evidence="8 9" key="1">
    <citation type="submission" date="2020-06" db="EMBL/GenBank/DDBJ databases">
        <authorList>
            <person name="Criscuolo A."/>
        </authorList>
    </citation>
    <scope>NUCLEOTIDE SEQUENCE [LARGE SCALE GENOMIC DNA]</scope>
    <source>
        <strain evidence="9">CIP 110025</strain>
    </source>
</reference>
<name>A0A6V6ZCK9_9FLAO</name>
<protein>
    <submittedName>
        <fullName evidence="8">DNA-binding response regulator</fullName>
    </submittedName>
</protein>
<dbReference type="SUPFAM" id="SSF52172">
    <property type="entry name" value="CheY-like"/>
    <property type="match status" value="1"/>
</dbReference>
<dbReference type="SMART" id="SM00448">
    <property type="entry name" value="REC"/>
    <property type="match status" value="1"/>
</dbReference>
<evidence type="ECO:0000256" key="1">
    <source>
        <dbReference type="ARBA" id="ARBA00022553"/>
    </source>
</evidence>
<accession>A0A6V6ZCK9</accession>
<evidence type="ECO:0000256" key="5">
    <source>
        <dbReference type="PROSITE-ProRule" id="PRU00169"/>
    </source>
</evidence>
<dbReference type="PRINTS" id="PR00038">
    <property type="entry name" value="HTHLUXR"/>
</dbReference>
<dbReference type="Pfam" id="PF00072">
    <property type="entry name" value="Response_reg"/>
    <property type="match status" value="1"/>
</dbReference>
<keyword evidence="9" id="KW-1185">Reference proteome</keyword>
<feature type="domain" description="Response regulatory" evidence="7">
    <location>
        <begin position="5"/>
        <end position="122"/>
    </location>
</feature>
<evidence type="ECO:0000259" key="7">
    <source>
        <dbReference type="PROSITE" id="PS50110"/>
    </source>
</evidence>
<evidence type="ECO:0000256" key="2">
    <source>
        <dbReference type="ARBA" id="ARBA00023015"/>
    </source>
</evidence>
<dbReference type="Proteomes" id="UP000556700">
    <property type="component" value="Unassembled WGS sequence"/>
</dbReference>
<organism evidence="8 9">
    <name type="scientific">Flavobacterium chungangense</name>
    <dbReference type="NCBI Taxonomy" id="554283"/>
    <lineage>
        <taxon>Bacteria</taxon>
        <taxon>Pseudomonadati</taxon>
        <taxon>Bacteroidota</taxon>
        <taxon>Flavobacteriia</taxon>
        <taxon>Flavobacteriales</taxon>
        <taxon>Flavobacteriaceae</taxon>
        <taxon>Flavobacterium</taxon>
    </lineage>
</organism>